<protein>
    <submittedName>
        <fullName evidence="3">CRISPR-associated autoregulator, Cst2 family</fullName>
    </submittedName>
</protein>
<comment type="function">
    <text evidence="2">CRISPR (clustered regularly interspaced short palindromic repeat) is an adaptive immune system that provides protection against mobile genetic elements (viruses, transposable elements and conjugative plasmids). CRISPR clusters contain spacers, sequences complementary to antecedent mobile elements, and target invading nucleic acids. CRISPR clusters are transcribed and processed into CRISPR RNA (crRNA).</text>
</comment>
<dbReference type="Proteomes" id="UP000058636">
    <property type="component" value="Unassembled WGS sequence"/>
</dbReference>
<gene>
    <name evidence="3" type="ORF">XD57_0831</name>
</gene>
<dbReference type="NCBIfam" id="TIGR01875">
    <property type="entry name" value="cas_MJ0381"/>
    <property type="match status" value="1"/>
</dbReference>
<dbReference type="GO" id="GO:0051607">
    <property type="term" value="P:defense response to virus"/>
    <property type="evidence" value="ECO:0007669"/>
    <property type="project" value="UniProtKB-KW"/>
</dbReference>
<proteinExistence type="predicted"/>
<dbReference type="EMBL" id="LGFG01000056">
    <property type="protein sequence ID" value="KUK23066.1"/>
    <property type="molecule type" value="Genomic_DNA"/>
</dbReference>
<dbReference type="AlphaFoldDB" id="A0A124FFZ8"/>
<keyword evidence="1" id="KW-0051">Antiviral defense</keyword>
<sequence>MNEVKAITATVVFEACAVNRDENIANNVQSLKKLRREDGVYTFFSRSSMRHHIFNALVRKHGWKPAEVTKDQDVIQFDIREESILTSEELDFFGYMGTFKDKSSKKKNNEEKGISFSRKAPVGLTKAVSMEKWEGDMAFYANHDLVQRAREKGEEANPNPFSKEEHFSFYKYSVVVDLENIGKDVVFTTDNEKEKLKKLFGVDMEKDEYPLPKGKILVKKSEKAYKISVLLDEKEKQRRLEQFFDVIINGFEIHSSTESWSVSPVFIVMATTKLPVTLFNPYVRLDGGKIDVETISQIAEENTNVKDYRIWGMPSILKGSSEKLCAGLNELNKWLRGVIGGEENP</sequence>
<organism evidence="3 4">
    <name type="scientific">Thermotoga petrophila</name>
    <dbReference type="NCBI Taxonomy" id="93929"/>
    <lineage>
        <taxon>Bacteria</taxon>
        <taxon>Thermotogati</taxon>
        <taxon>Thermotogota</taxon>
        <taxon>Thermotogae</taxon>
        <taxon>Thermotogales</taxon>
        <taxon>Thermotogaceae</taxon>
        <taxon>Thermotoga</taxon>
    </lineage>
</organism>
<dbReference type="Pfam" id="PF01905">
    <property type="entry name" value="DevR"/>
    <property type="match status" value="1"/>
</dbReference>
<dbReference type="NCBIfam" id="TIGR02585">
    <property type="entry name" value="cas_Cst2_DevR"/>
    <property type="match status" value="1"/>
</dbReference>
<evidence type="ECO:0000313" key="3">
    <source>
        <dbReference type="EMBL" id="KUK23066.1"/>
    </source>
</evidence>
<evidence type="ECO:0000256" key="2">
    <source>
        <dbReference type="ARBA" id="ARBA00025626"/>
    </source>
</evidence>
<evidence type="ECO:0000313" key="4">
    <source>
        <dbReference type="Proteomes" id="UP000058636"/>
    </source>
</evidence>
<dbReference type="InterPro" id="IPR010154">
    <property type="entry name" value="CRISPR-assoc_Cas7/Cst2/DevR"/>
</dbReference>
<evidence type="ECO:0000256" key="1">
    <source>
        <dbReference type="ARBA" id="ARBA00023118"/>
    </source>
</evidence>
<dbReference type="PATRIC" id="fig|93930.3.peg.1682"/>
<name>A0A124FFZ8_9THEM</name>
<accession>A0A124FFZ8</accession>
<dbReference type="InterPro" id="IPR013414">
    <property type="entry name" value="Cas7/Cst2/DevR_sub_I-B/Tneap"/>
</dbReference>
<reference evidence="3 4" key="1">
    <citation type="journal article" date="2015" name="MBio">
        <title>Genome-Resolved Metagenomic Analysis Reveals Roles for Candidate Phyla and Other Microbial Community Members in Biogeochemical Transformations in Oil Reservoirs.</title>
        <authorList>
            <person name="Hu P."/>
            <person name="Tom L."/>
            <person name="Singh A."/>
            <person name="Thomas B.C."/>
            <person name="Baker B.J."/>
            <person name="Piceno Y.M."/>
            <person name="Andersen G.L."/>
            <person name="Banfield J.F."/>
        </authorList>
    </citation>
    <scope>NUCLEOTIDE SEQUENCE [LARGE SCALE GENOMIC DNA]</scope>
    <source>
        <strain evidence="3">46_26</strain>
    </source>
</reference>
<comment type="caution">
    <text evidence="3">The sequence shown here is derived from an EMBL/GenBank/DDBJ whole genome shotgun (WGS) entry which is preliminary data.</text>
</comment>